<feature type="region of interest" description="Disordered" evidence="1">
    <location>
        <begin position="75"/>
        <end position="97"/>
    </location>
</feature>
<reference evidence="2 3" key="1">
    <citation type="journal article" date="2016" name="Genome Biol. Evol.">
        <title>Divergent and convergent evolution of fungal pathogenicity.</title>
        <authorList>
            <person name="Shang Y."/>
            <person name="Xiao G."/>
            <person name="Zheng P."/>
            <person name="Cen K."/>
            <person name="Zhan S."/>
            <person name="Wang C."/>
        </authorList>
    </citation>
    <scope>NUCLEOTIDE SEQUENCE [LARGE SCALE GENOMIC DNA]</scope>
    <source>
        <strain evidence="2 3">RCEF 264</strain>
    </source>
</reference>
<evidence type="ECO:0000256" key="1">
    <source>
        <dbReference type="SAM" id="MobiDB-lite"/>
    </source>
</evidence>
<name>A0A167UVU3_9HYPO</name>
<keyword evidence="3" id="KW-1185">Reference proteome</keyword>
<sequence length="322" mass="36546">MLAAIARATDDNLLEREVLSGGRVIERYNGITIVQDANVDVENREERFALLAELQAQGAPPIVNLAAVNERLQALPRGSQSPSEASTVPAESVDEETRNAEMRAYEAKHRTYLLQHGCPPCHPPEYTYPYDSNEDMLRRLPAALYYWFGDGGKSMMPLDAQVYDWHQFLKHQTSDRRSCSEEPNPRAAWSHYVLKDRNLLRANKLPESAVLLATSLDLRAQSRFQTWLEFQVYHVRRYAQQAKAAKQKVDAEADEEGRRLVRTNQDRLLALHRGLLGWIEEQRSGGRVGKSDEARYYHFVAAAAAHKTQHATARRAGDTEAH</sequence>
<evidence type="ECO:0000313" key="2">
    <source>
        <dbReference type="EMBL" id="OAA61957.1"/>
    </source>
</evidence>
<dbReference type="OrthoDB" id="5419928at2759"/>
<organism evidence="2 3">
    <name type="scientific">Niveomyces insectorum RCEF 264</name>
    <dbReference type="NCBI Taxonomy" id="1081102"/>
    <lineage>
        <taxon>Eukaryota</taxon>
        <taxon>Fungi</taxon>
        <taxon>Dikarya</taxon>
        <taxon>Ascomycota</taxon>
        <taxon>Pezizomycotina</taxon>
        <taxon>Sordariomycetes</taxon>
        <taxon>Hypocreomycetidae</taxon>
        <taxon>Hypocreales</taxon>
        <taxon>Cordycipitaceae</taxon>
        <taxon>Niveomyces</taxon>
    </lineage>
</organism>
<gene>
    <name evidence="2" type="ORF">SPI_04816</name>
</gene>
<comment type="caution">
    <text evidence="2">The sequence shown here is derived from an EMBL/GenBank/DDBJ whole genome shotgun (WGS) entry which is preliminary data.</text>
</comment>
<dbReference type="EMBL" id="AZHD01000007">
    <property type="protein sequence ID" value="OAA61957.1"/>
    <property type="molecule type" value="Genomic_DNA"/>
</dbReference>
<dbReference type="AlphaFoldDB" id="A0A167UVU3"/>
<proteinExistence type="predicted"/>
<protein>
    <submittedName>
        <fullName evidence="2">Uncharacterized protein</fullName>
    </submittedName>
</protein>
<evidence type="ECO:0000313" key="3">
    <source>
        <dbReference type="Proteomes" id="UP000076874"/>
    </source>
</evidence>
<dbReference type="Proteomes" id="UP000076874">
    <property type="component" value="Unassembled WGS sequence"/>
</dbReference>
<accession>A0A167UVU3</accession>